<dbReference type="SUPFAM" id="SSF47473">
    <property type="entry name" value="EF-hand"/>
    <property type="match status" value="1"/>
</dbReference>
<dbReference type="PROSITE" id="PS00018">
    <property type="entry name" value="EF_HAND_1"/>
    <property type="match status" value="1"/>
</dbReference>
<evidence type="ECO:0000313" key="3">
    <source>
        <dbReference type="EMBL" id="PIM98572.1"/>
    </source>
</evidence>
<feature type="domain" description="EF-hand" evidence="2">
    <location>
        <begin position="22"/>
        <end position="57"/>
    </location>
</feature>
<dbReference type="Proteomes" id="UP000231279">
    <property type="component" value="Unassembled WGS sequence"/>
</dbReference>
<dbReference type="InterPro" id="IPR002048">
    <property type="entry name" value="EF_hand_dom"/>
</dbReference>
<keyword evidence="4" id="KW-1185">Reference proteome</keyword>
<accession>A0A2G9FZU2</accession>
<name>A0A2G9FZU2_9LAMI</name>
<organism evidence="3 4">
    <name type="scientific">Handroanthus impetiginosus</name>
    <dbReference type="NCBI Taxonomy" id="429701"/>
    <lineage>
        <taxon>Eukaryota</taxon>
        <taxon>Viridiplantae</taxon>
        <taxon>Streptophyta</taxon>
        <taxon>Embryophyta</taxon>
        <taxon>Tracheophyta</taxon>
        <taxon>Spermatophyta</taxon>
        <taxon>Magnoliopsida</taxon>
        <taxon>eudicotyledons</taxon>
        <taxon>Gunneridae</taxon>
        <taxon>Pentapetalae</taxon>
        <taxon>asterids</taxon>
        <taxon>lamiids</taxon>
        <taxon>Lamiales</taxon>
        <taxon>Bignoniaceae</taxon>
        <taxon>Crescentiina</taxon>
        <taxon>Tabebuia alliance</taxon>
        <taxon>Handroanthus</taxon>
    </lineage>
</organism>
<evidence type="ECO:0000313" key="4">
    <source>
        <dbReference type="Proteomes" id="UP000231279"/>
    </source>
</evidence>
<protein>
    <recommendedName>
        <fullName evidence="2">EF-hand domain-containing protein</fullName>
    </recommendedName>
</protein>
<dbReference type="InterPro" id="IPR018247">
    <property type="entry name" value="EF_Hand_1_Ca_BS"/>
</dbReference>
<dbReference type="PROSITE" id="PS50222">
    <property type="entry name" value="EF_HAND_2"/>
    <property type="match status" value="1"/>
</dbReference>
<dbReference type="Pfam" id="PF13202">
    <property type="entry name" value="EF-hand_5"/>
    <property type="match status" value="1"/>
</dbReference>
<dbReference type="STRING" id="429701.A0A2G9FZU2"/>
<sequence>MAICGLVGGAKTKTGTDGKTQISVAEFKKWLMDFDHDGDGRISRSELSDAIKSRGARFTWWRSGRAMGVADFGFSDYIDEAEMNYLLRVGKEFGYDIL</sequence>
<proteinExistence type="predicted"/>
<dbReference type="OrthoDB" id="26525at2759"/>
<comment type="caution">
    <text evidence="3">The sequence shown here is derived from an EMBL/GenBank/DDBJ whole genome shotgun (WGS) entry which is preliminary data.</text>
</comment>
<evidence type="ECO:0000256" key="1">
    <source>
        <dbReference type="ARBA" id="ARBA00022837"/>
    </source>
</evidence>
<evidence type="ECO:0000259" key="2">
    <source>
        <dbReference type="PROSITE" id="PS50222"/>
    </source>
</evidence>
<keyword evidence="1" id="KW-0106">Calcium</keyword>
<dbReference type="AlphaFoldDB" id="A0A2G9FZU2"/>
<dbReference type="EMBL" id="NKXS01008276">
    <property type="protein sequence ID" value="PIM98572.1"/>
    <property type="molecule type" value="Genomic_DNA"/>
</dbReference>
<dbReference type="InterPro" id="IPR011992">
    <property type="entry name" value="EF-hand-dom_pair"/>
</dbReference>
<reference evidence="4" key="1">
    <citation type="journal article" date="2018" name="Gigascience">
        <title>Genome assembly of the Pink Ipe (Handroanthus impetiginosus, Bignoniaceae), a highly valued, ecologically keystone Neotropical timber forest tree.</title>
        <authorList>
            <person name="Silva-Junior O.B."/>
            <person name="Grattapaglia D."/>
            <person name="Novaes E."/>
            <person name="Collevatti R.G."/>
        </authorList>
    </citation>
    <scope>NUCLEOTIDE SEQUENCE [LARGE SCALE GENOMIC DNA]</scope>
    <source>
        <strain evidence="4">cv. UFG-1</strain>
    </source>
</reference>
<gene>
    <name evidence="3" type="ORF">CDL12_28944</name>
</gene>
<dbReference type="SMART" id="SM00054">
    <property type="entry name" value="EFh"/>
    <property type="match status" value="1"/>
</dbReference>
<dbReference type="GO" id="GO:0005509">
    <property type="term" value="F:calcium ion binding"/>
    <property type="evidence" value="ECO:0007669"/>
    <property type="project" value="InterPro"/>
</dbReference>
<dbReference type="Gene3D" id="1.10.238.10">
    <property type="entry name" value="EF-hand"/>
    <property type="match status" value="1"/>
</dbReference>